<gene>
    <name evidence="3" type="ORF">KP509_23G074400</name>
</gene>
<dbReference type="InterPro" id="IPR008928">
    <property type="entry name" value="6-hairpin_glycosidase_sf"/>
</dbReference>
<evidence type="ECO:0000256" key="2">
    <source>
        <dbReference type="SAM" id="SignalP"/>
    </source>
</evidence>
<evidence type="ECO:0008006" key="5">
    <source>
        <dbReference type="Google" id="ProtNLM"/>
    </source>
</evidence>
<dbReference type="AlphaFoldDB" id="A0A8T2S469"/>
<evidence type="ECO:0000256" key="1">
    <source>
        <dbReference type="ARBA" id="ARBA00022801"/>
    </source>
</evidence>
<dbReference type="Gene3D" id="1.50.10.10">
    <property type="match status" value="1"/>
</dbReference>
<dbReference type="GO" id="GO:0016787">
    <property type="term" value="F:hydrolase activity"/>
    <property type="evidence" value="ECO:0007669"/>
    <property type="project" value="UniProtKB-KW"/>
</dbReference>
<name>A0A8T2S469_CERRI</name>
<dbReference type="Pfam" id="PF07470">
    <property type="entry name" value="Glyco_hydro_88"/>
    <property type="match status" value="1"/>
</dbReference>
<dbReference type="SUPFAM" id="SSF48208">
    <property type="entry name" value="Six-hairpin glycosidases"/>
    <property type="match status" value="1"/>
</dbReference>
<comment type="caution">
    <text evidence="3">The sequence shown here is derived from an EMBL/GenBank/DDBJ whole genome shotgun (WGS) entry which is preliminary data.</text>
</comment>
<accession>A0A8T2S469</accession>
<dbReference type="InterPro" id="IPR012341">
    <property type="entry name" value="6hp_glycosidase-like_sf"/>
</dbReference>
<dbReference type="OMA" id="WHYHQGV"/>
<keyword evidence="1" id="KW-0378">Hydrolase</keyword>
<dbReference type="InterPro" id="IPR052043">
    <property type="entry name" value="PolySaccharide_Degr_Enz"/>
</dbReference>
<organism evidence="3 4">
    <name type="scientific">Ceratopteris richardii</name>
    <name type="common">Triangle waterfern</name>
    <dbReference type="NCBI Taxonomy" id="49495"/>
    <lineage>
        <taxon>Eukaryota</taxon>
        <taxon>Viridiplantae</taxon>
        <taxon>Streptophyta</taxon>
        <taxon>Embryophyta</taxon>
        <taxon>Tracheophyta</taxon>
        <taxon>Polypodiopsida</taxon>
        <taxon>Polypodiidae</taxon>
        <taxon>Polypodiales</taxon>
        <taxon>Pteridineae</taxon>
        <taxon>Pteridaceae</taxon>
        <taxon>Parkerioideae</taxon>
        <taxon>Ceratopteris</taxon>
    </lineage>
</organism>
<dbReference type="PANTHER" id="PTHR33886">
    <property type="entry name" value="UNSATURATED RHAMNOGALACTURONAN HYDROLASE (EUROFUNG)"/>
    <property type="match status" value="1"/>
</dbReference>
<evidence type="ECO:0000313" key="4">
    <source>
        <dbReference type="Proteomes" id="UP000825935"/>
    </source>
</evidence>
<sequence>MSRLEKYTVLWAAVVVAMMFGAEATSRGRELKGILPLYVRMANTALQIWNSSGPGKEKWNYERGVLLYGIQEVWKRTQEPKYLQFVKNRTDAFVAPNGTIPTYVMSDYTLDNIRSGTVLLFLWKLTGEIKYKQAADLLREQLKSQPRTKEGGFWHKEVYPYQMWLDGLFMAEPFYAEYAVLFDEPNDFDDIALQFKLMEEHARDPKTGLLYHGYDESRQQAWANPETGTSASFWGRGVGWYFMALVDTLDFFPKDHPERAELIAILQRLAEAVAKVQDPQSGVWWEVLDQGGRKGNYLESSASCMFVYSYAKAVEKGYIRKSSYKKVYKTGYAGIQTQFVQDRPDGGVDLNSTVSVGGLGGNPYRNGTYEYYLSEAVVTNDAKGVGPFLLASLYLHN</sequence>
<dbReference type="InterPro" id="IPR010905">
    <property type="entry name" value="Glyco_hydro_88"/>
</dbReference>
<feature type="chain" id="PRO_5035722862" description="Unsaturated rhamnogalacturonyl hydrolase" evidence="2">
    <location>
        <begin position="25"/>
        <end position="397"/>
    </location>
</feature>
<dbReference type="PANTHER" id="PTHR33886:SF8">
    <property type="entry name" value="UNSATURATED RHAMNOGALACTURONAN HYDROLASE (EUROFUNG)"/>
    <property type="match status" value="1"/>
</dbReference>
<reference evidence="3 4" key="1">
    <citation type="submission" date="2021-08" db="EMBL/GenBank/DDBJ databases">
        <title>WGS assembly of Ceratopteris richardii.</title>
        <authorList>
            <person name="Marchant D.B."/>
            <person name="Chen G."/>
            <person name="Jenkins J."/>
            <person name="Shu S."/>
            <person name="Leebens-Mack J."/>
            <person name="Grimwood J."/>
            <person name="Schmutz J."/>
            <person name="Soltis P."/>
            <person name="Soltis D."/>
            <person name="Chen Z.-H."/>
        </authorList>
    </citation>
    <scope>NUCLEOTIDE SEQUENCE [LARGE SCALE GENOMIC DNA]</scope>
    <source>
        <strain evidence="3">Whitten #5841</strain>
        <tissue evidence="3">Leaf</tissue>
    </source>
</reference>
<protein>
    <recommendedName>
        <fullName evidence="5">Unsaturated rhamnogalacturonyl hydrolase</fullName>
    </recommendedName>
</protein>
<proteinExistence type="predicted"/>
<dbReference type="EMBL" id="CM035428">
    <property type="protein sequence ID" value="KAH7302458.1"/>
    <property type="molecule type" value="Genomic_DNA"/>
</dbReference>
<feature type="signal peptide" evidence="2">
    <location>
        <begin position="1"/>
        <end position="24"/>
    </location>
</feature>
<dbReference type="OrthoDB" id="540611at2759"/>
<dbReference type="Proteomes" id="UP000825935">
    <property type="component" value="Chromosome 23"/>
</dbReference>
<keyword evidence="2" id="KW-0732">Signal</keyword>
<keyword evidence="4" id="KW-1185">Reference proteome</keyword>
<dbReference type="GO" id="GO:0005975">
    <property type="term" value="P:carbohydrate metabolic process"/>
    <property type="evidence" value="ECO:0007669"/>
    <property type="project" value="InterPro"/>
</dbReference>
<evidence type="ECO:0000313" key="3">
    <source>
        <dbReference type="EMBL" id="KAH7302458.1"/>
    </source>
</evidence>